<dbReference type="Proteomes" id="UP000683925">
    <property type="component" value="Unassembled WGS sequence"/>
</dbReference>
<evidence type="ECO:0000313" key="2">
    <source>
        <dbReference type="Proteomes" id="UP000683925"/>
    </source>
</evidence>
<sequence length="91" mass="10681">MQIIANSELLGSNMSITFSNDYTHFFTGTNQSNIYWLFTEKLLRSFEILAIMKELMMLLFLITIQTFLRLVHQMNFEQVPNLECLGSCVYE</sequence>
<organism evidence="1 2">
    <name type="scientific">Paramecium octaurelia</name>
    <dbReference type="NCBI Taxonomy" id="43137"/>
    <lineage>
        <taxon>Eukaryota</taxon>
        <taxon>Sar</taxon>
        <taxon>Alveolata</taxon>
        <taxon>Ciliophora</taxon>
        <taxon>Intramacronucleata</taxon>
        <taxon>Oligohymenophorea</taxon>
        <taxon>Peniculida</taxon>
        <taxon>Parameciidae</taxon>
        <taxon>Paramecium</taxon>
    </lineage>
</organism>
<proteinExistence type="predicted"/>
<reference evidence="1" key="1">
    <citation type="submission" date="2021-01" db="EMBL/GenBank/DDBJ databases">
        <authorList>
            <consortium name="Genoscope - CEA"/>
            <person name="William W."/>
        </authorList>
    </citation>
    <scope>NUCLEOTIDE SEQUENCE</scope>
</reference>
<evidence type="ECO:0000313" key="1">
    <source>
        <dbReference type="EMBL" id="CAD8204485.1"/>
    </source>
</evidence>
<accession>A0A8S1XTR0</accession>
<gene>
    <name evidence="1" type="ORF">POCTA_138.1.T1330011</name>
</gene>
<dbReference type="OrthoDB" id="6252103at2759"/>
<name>A0A8S1XTR0_PAROT</name>
<comment type="caution">
    <text evidence="1">The sequence shown here is derived from an EMBL/GenBank/DDBJ whole genome shotgun (WGS) entry which is preliminary data.</text>
</comment>
<dbReference type="AlphaFoldDB" id="A0A8S1XTR0"/>
<keyword evidence="2" id="KW-1185">Reference proteome</keyword>
<dbReference type="EMBL" id="CAJJDP010000134">
    <property type="protein sequence ID" value="CAD8204485.1"/>
    <property type="molecule type" value="Genomic_DNA"/>
</dbReference>
<protein>
    <submittedName>
        <fullName evidence="1">Uncharacterized protein</fullName>
    </submittedName>
</protein>